<dbReference type="Proteomes" id="UP000591071">
    <property type="component" value="Unassembled WGS sequence"/>
</dbReference>
<dbReference type="SUPFAM" id="SSF88659">
    <property type="entry name" value="Sigma3 and sigma4 domains of RNA polymerase sigma factors"/>
    <property type="match status" value="1"/>
</dbReference>
<name>A0A848BXF6_9FIRM</name>
<dbReference type="EMBL" id="JABAFG010000040">
    <property type="protein sequence ID" value="NME29478.1"/>
    <property type="molecule type" value="Genomic_DNA"/>
</dbReference>
<dbReference type="InterPro" id="IPR013324">
    <property type="entry name" value="RNA_pol_sigma_r3/r4-like"/>
</dbReference>
<proteinExistence type="predicted"/>
<dbReference type="AlphaFoldDB" id="A0A848BXF6"/>
<protein>
    <submittedName>
        <fullName evidence="1">Uncharacterized protein</fullName>
    </submittedName>
</protein>
<dbReference type="RefSeq" id="WP_170088135.1">
    <property type="nucleotide sequence ID" value="NZ_JABAFG010000040.1"/>
</dbReference>
<reference evidence="1 2" key="1">
    <citation type="submission" date="2020-04" db="EMBL/GenBank/DDBJ databases">
        <authorList>
            <person name="Hitch T.C.A."/>
            <person name="Wylensek D."/>
            <person name="Clavel T."/>
        </authorList>
    </citation>
    <scope>NUCLEOTIDE SEQUENCE [LARGE SCALE GENOMIC DNA]</scope>
    <source>
        <strain evidence="1 2">Oil-RF-744-FAT-WT-6-1</strain>
    </source>
</reference>
<evidence type="ECO:0000313" key="1">
    <source>
        <dbReference type="EMBL" id="NME29478.1"/>
    </source>
</evidence>
<sequence length="148" mass="17661">MARYLDELIEKYNAGEIDDESICDNITRITNKEEYINDINENRKKTALANKYAYLKYGKSPEDIIIGWEEDEMILHFISWIKSILPEKDWFMFKSYTLGNITHRQLGRMVGKSENATRKKMSQIRKKINRLIPSYTEQFGDIKEYLRH</sequence>
<comment type="caution">
    <text evidence="1">The sequence shown here is derived from an EMBL/GenBank/DDBJ whole genome shotgun (WGS) entry which is preliminary data.</text>
</comment>
<gene>
    <name evidence="1" type="ORF">HF872_12795</name>
</gene>
<accession>A0A848BXF6</accession>
<organism evidence="1 2">
    <name type="scientific">Megasphaera hexanoica</name>
    <dbReference type="NCBI Taxonomy" id="1675036"/>
    <lineage>
        <taxon>Bacteria</taxon>
        <taxon>Bacillati</taxon>
        <taxon>Bacillota</taxon>
        <taxon>Negativicutes</taxon>
        <taxon>Veillonellales</taxon>
        <taxon>Veillonellaceae</taxon>
        <taxon>Megasphaera</taxon>
    </lineage>
</organism>
<evidence type="ECO:0000313" key="2">
    <source>
        <dbReference type="Proteomes" id="UP000591071"/>
    </source>
</evidence>